<keyword evidence="2" id="KW-0812">Transmembrane</keyword>
<keyword evidence="5" id="KW-1185">Reference proteome</keyword>
<evidence type="ECO:0000256" key="3">
    <source>
        <dbReference type="SAM" id="SignalP"/>
    </source>
</evidence>
<evidence type="ECO:0008006" key="6">
    <source>
        <dbReference type="Google" id="ProtNLM"/>
    </source>
</evidence>
<keyword evidence="2" id="KW-1133">Transmembrane helix</keyword>
<dbReference type="AlphaFoldDB" id="A0A7K1L1F1"/>
<keyword evidence="3" id="KW-0732">Signal</keyword>
<accession>A0A7K1L1F1</accession>
<sequence>MRRGARKRRWGAIAAGGVLAVVPIAAPAAGARTGAGVRLVADFTAVPAPGKGPDYAMTYIALVRATGGTAHGTAVRLTADRPMSWTRHSEGCALSGQDVDCRLGDVGKSAVKRVAVVRVPASALTSKALNVSLVASANNASTRTVRTVINLSAAKPKAKPRAKPGGTRPGTHGKATHDDHSCAAEKPAQSEGVAPPAEPDPGGKPPVSSEPSASGETPTSHGGPATSHHKPSAGGTPRGNGIPAVGGKPESSVGGKPKVSSGTASSGKPSFKKPSSKGEPLETGPLEEDAAPSTHAAPGVAPQMSVAPRPPEAVVLPPVTAQQQQAPRPNGEQMTLVSPAATDDEGDGTDWALVLGIVLIAEIGLLWGAACVGLWRRRLLFRRTPDQSADA</sequence>
<gene>
    <name evidence="4" type="ORF">GNZ18_16175</name>
</gene>
<dbReference type="EMBL" id="WOFH01000005">
    <property type="protein sequence ID" value="MUN38133.1"/>
    <property type="molecule type" value="Genomic_DNA"/>
</dbReference>
<keyword evidence="2" id="KW-0472">Membrane</keyword>
<dbReference type="Proteomes" id="UP000432015">
    <property type="component" value="Unassembled WGS sequence"/>
</dbReference>
<organism evidence="4 5">
    <name type="scientific">Actinomadura litoris</name>
    <dbReference type="NCBI Taxonomy" id="2678616"/>
    <lineage>
        <taxon>Bacteria</taxon>
        <taxon>Bacillati</taxon>
        <taxon>Actinomycetota</taxon>
        <taxon>Actinomycetes</taxon>
        <taxon>Streptosporangiales</taxon>
        <taxon>Thermomonosporaceae</taxon>
        <taxon>Actinomadura</taxon>
    </lineage>
</organism>
<evidence type="ECO:0000313" key="5">
    <source>
        <dbReference type="Proteomes" id="UP000432015"/>
    </source>
</evidence>
<protein>
    <recommendedName>
        <fullName evidence="6">DUF11 domain-containing protein</fullName>
    </recommendedName>
</protein>
<proteinExistence type="predicted"/>
<comment type="caution">
    <text evidence="4">The sequence shown here is derived from an EMBL/GenBank/DDBJ whole genome shotgun (WGS) entry which is preliminary data.</text>
</comment>
<evidence type="ECO:0000313" key="4">
    <source>
        <dbReference type="EMBL" id="MUN38133.1"/>
    </source>
</evidence>
<feature type="signal peptide" evidence="3">
    <location>
        <begin position="1"/>
        <end position="28"/>
    </location>
</feature>
<evidence type="ECO:0000256" key="2">
    <source>
        <dbReference type="SAM" id="Phobius"/>
    </source>
</evidence>
<evidence type="ECO:0000256" key="1">
    <source>
        <dbReference type="SAM" id="MobiDB-lite"/>
    </source>
</evidence>
<feature type="chain" id="PRO_5038363218" description="DUF11 domain-containing protein" evidence="3">
    <location>
        <begin position="29"/>
        <end position="391"/>
    </location>
</feature>
<reference evidence="4 5" key="1">
    <citation type="submission" date="2019-11" db="EMBL/GenBank/DDBJ databases">
        <authorList>
            <person name="Cao P."/>
        </authorList>
    </citation>
    <scope>NUCLEOTIDE SEQUENCE [LARGE SCALE GENOMIC DNA]</scope>
    <source>
        <strain evidence="4 5">NEAU-AAG5</strain>
    </source>
</reference>
<feature type="region of interest" description="Disordered" evidence="1">
    <location>
        <begin position="149"/>
        <end position="312"/>
    </location>
</feature>
<feature type="compositionally biased region" description="Low complexity" evidence="1">
    <location>
        <begin position="251"/>
        <end position="269"/>
    </location>
</feature>
<feature type="transmembrane region" description="Helical" evidence="2">
    <location>
        <begin position="351"/>
        <end position="375"/>
    </location>
</feature>
<dbReference type="RefSeq" id="WP_156217286.1">
    <property type="nucleotide sequence ID" value="NZ_WOFH01000005.1"/>
</dbReference>
<name>A0A7K1L1F1_9ACTN</name>
<feature type="compositionally biased region" description="Polar residues" evidence="1">
    <location>
        <begin position="209"/>
        <end position="220"/>
    </location>
</feature>